<sequence>MRNFLYGQWVSNYGVIKEDMILPLEEYNNFREFFTRKVQPREISQNKDELVAPADSKILQISEINGDSNVLVKGINYSLGEFLTGIKDYKMEGDVLESMKKAQDKSKSKIYQAIFYLNPGDYHRYHSPCEMLVKRAWHIVGYLAPVKESYIGKTPRVYETNERIALVGEYDQGFISNVYVGATNVGSMTLTFDKNLETNRPLGLDFQKSNIREYNQKENQANKNQLDPIYNQKENGILVPKGAECGIFQLGSTVVLLFETQDNVEFLYKPGDKIRYGTPFVKFVKNDK</sequence>
<gene>
    <name evidence="12" type="ORF">PPERSA_03316</name>
</gene>
<accession>A0A0V0Q8J4</accession>
<dbReference type="InterPro" id="IPR033177">
    <property type="entry name" value="PSD-B"/>
</dbReference>
<keyword evidence="6" id="KW-0443">Lipid metabolism</keyword>
<dbReference type="InParanoid" id="A0A0V0Q8J4"/>
<dbReference type="PANTHER" id="PTHR10067">
    <property type="entry name" value="PHOSPHATIDYLSERINE DECARBOXYLASE"/>
    <property type="match status" value="1"/>
</dbReference>
<dbReference type="InterPro" id="IPR003817">
    <property type="entry name" value="PS_Dcarbxylase"/>
</dbReference>
<dbReference type="UniPathway" id="UPA00558"/>
<comment type="caution">
    <text evidence="12">The sequence shown here is derived from an EMBL/GenBank/DDBJ whole genome shotgun (WGS) entry which is preliminary data.</text>
</comment>
<dbReference type="OMA" id="RWVANQC"/>
<evidence type="ECO:0000256" key="1">
    <source>
        <dbReference type="ARBA" id="ARBA00001928"/>
    </source>
</evidence>
<keyword evidence="10" id="KW-0670">Pyruvate</keyword>
<comment type="pathway">
    <text evidence="2">Lipid metabolism.</text>
</comment>
<evidence type="ECO:0000256" key="5">
    <source>
        <dbReference type="ARBA" id="ARBA00022793"/>
    </source>
</evidence>
<keyword evidence="4" id="KW-0444">Lipid biosynthesis</keyword>
<organism evidence="12 13">
    <name type="scientific">Pseudocohnilembus persalinus</name>
    <name type="common">Ciliate</name>
    <dbReference type="NCBI Taxonomy" id="266149"/>
    <lineage>
        <taxon>Eukaryota</taxon>
        <taxon>Sar</taxon>
        <taxon>Alveolata</taxon>
        <taxon>Ciliophora</taxon>
        <taxon>Intramacronucleata</taxon>
        <taxon>Oligohymenophorea</taxon>
        <taxon>Scuticociliatia</taxon>
        <taxon>Philasterida</taxon>
        <taxon>Pseudocohnilembidae</taxon>
        <taxon>Pseudocohnilembus</taxon>
    </lineage>
</organism>
<evidence type="ECO:0000256" key="8">
    <source>
        <dbReference type="ARBA" id="ARBA00023239"/>
    </source>
</evidence>
<keyword evidence="7" id="KW-0594">Phospholipid biosynthesis</keyword>
<evidence type="ECO:0000256" key="3">
    <source>
        <dbReference type="ARBA" id="ARBA00012243"/>
    </source>
</evidence>
<keyword evidence="5" id="KW-0210">Decarboxylase</keyword>
<evidence type="ECO:0000256" key="2">
    <source>
        <dbReference type="ARBA" id="ARBA00005189"/>
    </source>
</evidence>
<reference evidence="12 13" key="1">
    <citation type="journal article" date="2015" name="Sci. Rep.">
        <title>Genome of the facultative scuticociliatosis pathogen Pseudocohnilembus persalinus provides insight into its virulence through horizontal gene transfer.</title>
        <authorList>
            <person name="Xiong J."/>
            <person name="Wang G."/>
            <person name="Cheng J."/>
            <person name="Tian M."/>
            <person name="Pan X."/>
            <person name="Warren A."/>
            <person name="Jiang C."/>
            <person name="Yuan D."/>
            <person name="Miao W."/>
        </authorList>
    </citation>
    <scope>NUCLEOTIDE SEQUENCE [LARGE SCALE GENOMIC DNA]</scope>
    <source>
        <strain evidence="12">36N120E</strain>
    </source>
</reference>
<dbReference type="GO" id="GO:0004609">
    <property type="term" value="F:phosphatidylserine decarboxylase activity"/>
    <property type="evidence" value="ECO:0007669"/>
    <property type="project" value="UniProtKB-EC"/>
</dbReference>
<evidence type="ECO:0000313" key="13">
    <source>
        <dbReference type="Proteomes" id="UP000054937"/>
    </source>
</evidence>
<dbReference type="AlphaFoldDB" id="A0A0V0Q8J4"/>
<protein>
    <recommendedName>
        <fullName evidence="3">phosphatidylserine decarboxylase</fullName>
        <ecNumber evidence="3">4.1.1.65</ecNumber>
    </recommendedName>
</protein>
<comment type="pathway">
    <text evidence="11">Phospholipid metabolism; phosphatidylethanolamine biosynthesis.</text>
</comment>
<dbReference type="Pfam" id="PF02666">
    <property type="entry name" value="PS_Dcarbxylase"/>
    <property type="match status" value="1"/>
</dbReference>
<keyword evidence="9" id="KW-1208">Phospholipid metabolism</keyword>
<dbReference type="NCBIfam" id="TIGR00163">
    <property type="entry name" value="PS_decarb"/>
    <property type="match status" value="1"/>
</dbReference>
<evidence type="ECO:0000313" key="12">
    <source>
        <dbReference type="EMBL" id="KRW98485.1"/>
    </source>
</evidence>
<keyword evidence="13" id="KW-1185">Reference proteome</keyword>
<dbReference type="GO" id="GO:0006646">
    <property type="term" value="P:phosphatidylethanolamine biosynthetic process"/>
    <property type="evidence" value="ECO:0007669"/>
    <property type="project" value="UniProtKB-UniPathway"/>
</dbReference>
<dbReference type="FunCoup" id="A0A0V0Q8J4">
    <property type="interactions" value="116"/>
</dbReference>
<dbReference type="OrthoDB" id="4330at2759"/>
<evidence type="ECO:0000256" key="6">
    <source>
        <dbReference type="ARBA" id="ARBA00023098"/>
    </source>
</evidence>
<proteinExistence type="predicted"/>
<dbReference type="Proteomes" id="UP000054937">
    <property type="component" value="Unassembled WGS sequence"/>
</dbReference>
<evidence type="ECO:0000256" key="9">
    <source>
        <dbReference type="ARBA" id="ARBA00023264"/>
    </source>
</evidence>
<dbReference type="EC" id="4.1.1.65" evidence="3"/>
<dbReference type="GO" id="GO:0005739">
    <property type="term" value="C:mitochondrion"/>
    <property type="evidence" value="ECO:0007669"/>
    <property type="project" value="TreeGrafter"/>
</dbReference>
<comment type="cofactor">
    <cofactor evidence="1">
        <name>pyruvate</name>
        <dbReference type="ChEBI" id="CHEBI:15361"/>
    </cofactor>
</comment>
<name>A0A0V0Q8J4_PSEPJ</name>
<keyword evidence="8" id="KW-0456">Lyase</keyword>
<dbReference type="PANTHER" id="PTHR10067:SF6">
    <property type="entry name" value="PHOSPHATIDYLSERINE DECARBOXYLASE PROENZYME, MITOCHONDRIAL"/>
    <property type="match status" value="1"/>
</dbReference>
<evidence type="ECO:0000256" key="4">
    <source>
        <dbReference type="ARBA" id="ARBA00022516"/>
    </source>
</evidence>
<evidence type="ECO:0000256" key="11">
    <source>
        <dbReference type="ARBA" id="ARBA00024326"/>
    </source>
</evidence>
<evidence type="ECO:0000256" key="10">
    <source>
        <dbReference type="ARBA" id="ARBA00023317"/>
    </source>
</evidence>
<evidence type="ECO:0000256" key="7">
    <source>
        <dbReference type="ARBA" id="ARBA00023209"/>
    </source>
</evidence>
<dbReference type="EMBL" id="LDAU01000243">
    <property type="protein sequence ID" value="KRW98485.1"/>
    <property type="molecule type" value="Genomic_DNA"/>
</dbReference>